<dbReference type="EMBL" id="QFVP01000009">
    <property type="protein sequence ID" value="THE36726.1"/>
    <property type="molecule type" value="Genomic_DNA"/>
</dbReference>
<evidence type="ECO:0000313" key="2">
    <source>
        <dbReference type="Proteomes" id="UP000306790"/>
    </source>
</evidence>
<sequence length="95" mass="11030">MTGVSERSQRTCNLKYDGYIEPHIIASVSGINFEGRQTLTTQRKNLLSIYNNHVTCLNQQYHACLLCFLRIRPQFSQKCELTHASNALLFKEYFL</sequence>
<evidence type="ECO:0000313" key="1">
    <source>
        <dbReference type="EMBL" id="THE36726.1"/>
    </source>
</evidence>
<dbReference type="Proteomes" id="UP000306790">
    <property type="component" value="Unassembled WGS sequence"/>
</dbReference>
<comment type="caution">
    <text evidence="1">The sequence shown here is derived from an EMBL/GenBank/DDBJ whole genome shotgun (WGS) entry which is preliminary data.</text>
</comment>
<organism evidence="1 2">
    <name type="scientific">Citrobacter murliniae</name>
    <dbReference type="NCBI Taxonomy" id="67829"/>
    <lineage>
        <taxon>Bacteria</taxon>
        <taxon>Pseudomonadati</taxon>
        <taxon>Pseudomonadota</taxon>
        <taxon>Gammaproteobacteria</taxon>
        <taxon>Enterobacterales</taxon>
        <taxon>Enterobacteriaceae</taxon>
        <taxon>Citrobacter</taxon>
        <taxon>Citrobacter freundii complex</taxon>
    </lineage>
</organism>
<accession>A0ABY2PU86</accession>
<gene>
    <name evidence="1" type="ORF">DJ535_14990</name>
</gene>
<proteinExistence type="predicted"/>
<reference evidence="1 2" key="1">
    <citation type="submission" date="2018-05" db="EMBL/GenBank/DDBJ databases">
        <title>Isolation and genomic analyses of lactose-positive bacteria from faecal samples of preterm neonates.</title>
        <authorList>
            <person name="Chen Y."/>
            <person name="Brook T.C."/>
            <person name="O'Neill I."/>
            <person name="Soe C.Z."/>
            <person name="Hall L.J."/>
            <person name="Hoyles L."/>
        </authorList>
    </citation>
    <scope>NUCLEOTIDE SEQUENCE [LARGE SCALE GENOMIC DNA]</scope>
    <source>
        <strain evidence="1 2">P080C CL</strain>
    </source>
</reference>
<protein>
    <submittedName>
        <fullName evidence="1">Uncharacterized protein</fullName>
    </submittedName>
</protein>
<keyword evidence="2" id="KW-1185">Reference proteome</keyword>
<name>A0ABY2PU86_9ENTR</name>